<feature type="compositionally biased region" description="Basic and acidic residues" evidence="1">
    <location>
        <begin position="224"/>
        <end position="239"/>
    </location>
</feature>
<dbReference type="WBParaSite" id="maker-E.canG7_contigs_4976-snap-gene-0.15-mRNA-1">
    <property type="protein sequence ID" value="maker-E.canG7_contigs_4976-snap-gene-0.15-mRNA-1"/>
    <property type="gene ID" value="EcG7_07048"/>
</dbReference>
<reference evidence="3" key="1">
    <citation type="submission" date="2022-11" db="UniProtKB">
        <authorList>
            <consortium name="WormBaseParasite"/>
        </authorList>
    </citation>
    <scope>IDENTIFICATION</scope>
</reference>
<evidence type="ECO:0000313" key="3">
    <source>
        <dbReference type="WBParaSite" id="maker-E.canG7_contigs_4976-snap-gene-0.15-mRNA-1"/>
    </source>
</evidence>
<dbReference type="Proteomes" id="UP000887562">
    <property type="component" value="Unplaced"/>
</dbReference>
<name>A0A915EWK8_9CEST</name>
<feature type="region of interest" description="Disordered" evidence="1">
    <location>
        <begin position="176"/>
        <end position="239"/>
    </location>
</feature>
<evidence type="ECO:0000313" key="2">
    <source>
        <dbReference type="Proteomes" id="UP000887562"/>
    </source>
</evidence>
<proteinExistence type="predicted"/>
<keyword evidence="2" id="KW-1185">Reference proteome</keyword>
<feature type="compositionally biased region" description="Basic residues" evidence="1">
    <location>
        <begin position="185"/>
        <end position="198"/>
    </location>
</feature>
<accession>A0A915EWK8</accession>
<evidence type="ECO:0000256" key="1">
    <source>
        <dbReference type="SAM" id="MobiDB-lite"/>
    </source>
</evidence>
<organism evidence="2 3">
    <name type="scientific">Echinococcus canadensis</name>
    <dbReference type="NCBI Taxonomy" id="519352"/>
    <lineage>
        <taxon>Eukaryota</taxon>
        <taxon>Metazoa</taxon>
        <taxon>Spiralia</taxon>
        <taxon>Lophotrochozoa</taxon>
        <taxon>Platyhelminthes</taxon>
        <taxon>Cestoda</taxon>
        <taxon>Eucestoda</taxon>
        <taxon>Cyclophyllidea</taxon>
        <taxon>Taeniidae</taxon>
        <taxon>Echinococcus</taxon>
        <taxon>Echinococcus canadensis group</taxon>
    </lineage>
</organism>
<dbReference type="AlphaFoldDB" id="A0A915EWK8"/>
<protein>
    <submittedName>
        <fullName evidence="3">DNA/RNA-binding protein Alba-like domain-containing protein</fullName>
    </submittedName>
</protein>
<sequence length="379" mass="42293">MFIKCTCVQCAVVLGNSVDSSFGFSKGLNKATMDPSLLSSLLDESQVRGYLRDNAIHMQVKTGTKIKNLTEYVSKRLENGDCDQIFCWGLPGAIEKVVPFAEKVKGIWLAKFATSSDSPSLYQCTRLFFHPIEMKIENYLVKANKPAMVILLSRQKLVETCGPEAVSVIPMAEQEIPATETPFPSRRKKCHQQKKRRREERDGGGGTAQNMARSKKKKKRKVKQTQEERKGVERSTSEERVFDPCHRLIPANKLAGLAVAKIKDVNQSPMTVHTSSCEYHLALVMTVFNSLNKSVDVAMSYILSTAITTTNFKSEDQRFDVARTTVGGRPLLKRRPKQPAMRSHSMTRSSASKLIINASISSIFFGDWRNYSSSPSLGA</sequence>
<feature type="compositionally biased region" description="Basic residues" evidence="1">
    <location>
        <begin position="213"/>
        <end position="223"/>
    </location>
</feature>